<gene>
    <name evidence="2" type="ORF">ACFOHJ_09190</name>
</gene>
<evidence type="ECO:0000313" key="2">
    <source>
        <dbReference type="EMBL" id="MFC3206381.1"/>
    </source>
</evidence>
<dbReference type="InterPro" id="IPR032710">
    <property type="entry name" value="NTF2-like_dom_sf"/>
</dbReference>
<organism evidence="2 3">
    <name type="scientific">Aquamicrobium soli</name>
    <dbReference type="NCBI Taxonomy" id="1811518"/>
    <lineage>
        <taxon>Bacteria</taxon>
        <taxon>Pseudomonadati</taxon>
        <taxon>Pseudomonadota</taxon>
        <taxon>Alphaproteobacteria</taxon>
        <taxon>Hyphomicrobiales</taxon>
        <taxon>Phyllobacteriaceae</taxon>
        <taxon>Aquamicrobium</taxon>
    </lineage>
</organism>
<dbReference type="EMBL" id="JBHRTK010000010">
    <property type="protein sequence ID" value="MFC3206381.1"/>
    <property type="molecule type" value="Genomic_DNA"/>
</dbReference>
<protein>
    <submittedName>
        <fullName evidence="2">Nuclear transport factor 2 family protein</fullName>
    </submittedName>
</protein>
<dbReference type="Gene3D" id="3.10.450.50">
    <property type="match status" value="1"/>
</dbReference>
<evidence type="ECO:0000313" key="3">
    <source>
        <dbReference type="Proteomes" id="UP001595583"/>
    </source>
</evidence>
<evidence type="ECO:0000259" key="1">
    <source>
        <dbReference type="Pfam" id="PF12680"/>
    </source>
</evidence>
<comment type="caution">
    <text evidence="2">The sequence shown here is derived from an EMBL/GenBank/DDBJ whole genome shotgun (WGS) entry which is preliminary data.</text>
</comment>
<reference evidence="3" key="1">
    <citation type="journal article" date="2019" name="Int. J. Syst. Evol. Microbiol.">
        <title>The Global Catalogue of Microorganisms (GCM) 10K type strain sequencing project: providing services to taxonomists for standard genome sequencing and annotation.</title>
        <authorList>
            <consortium name="The Broad Institute Genomics Platform"/>
            <consortium name="The Broad Institute Genome Sequencing Center for Infectious Disease"/>
            <person name="Wu L."/>
            <person name="Ma J."/>
        </authorList>
    </citation>
    <scope>NUCLEOTIDE SEQUENCE [LARGE SCALE GENOMIC DNA]</scope>
    <source>
        <strain evidence="3">KCTC 52165</strain>
    </source>
</reference>
<dbReference type="Proteomes" id="UP001595583">
    <property type="component" value="Unassembled WGS sequence"/>
</dbReference>
<name>A0ABV7KBL4_9HYPH</name>
<dbReference type="SUPFAM" id="SSF54427">
    <property type="entry name" value="NTF2-like"/>
    <property type="match status" value="1"/>
</dbReference>
<keyword evidence="3" id="KW-1185">Reference proteome</keyword>
<proteinExistence type="predicted"/>
<sequence length="114" mass="12321">MTDMQRIAEQYLASWNAVPAQRSRTLSAWSEDATYVDPLMSASGRDAIGSMMDQAVVNFPGHAFVLSGAVDGHGPYVRFNWTLAAPDTKAVAHGTDVVRVDSHGRIAEVIGFLN</sequence>
<dbReference type="RefSeq" id="WP_378220191.1">
    <property type="nucleotide sequence ID" value="NZ_JBHRTK010000010.1"/>
</dbReference>
<dbReference type="InterPro" id="IPR037401">
    <property type="entry name" value="SnoaL-like"/>
</dbReference>
<accession>A0ABV7KBL4</accession>
<dbReference type="Pfam" id="PF12680">
    <property type="entry name" value="SnoaL_2"/>
    <property type="match status" value="1"/>
</dbReference>
<feature type="domain" description="SnoaL-like" evidence="1">
    <location>
        <begin position="9"/>
        <end position="109"/>
    </location>
</feature>